<sequence>MLLSPGQRVDFFYWVYCQRIRASGVLNSWMLFQTRIPTSNCYRKPKNVDLSQMLTLGMLSAPLHLSGRFMYMGAYVWVRSTRMHCELSVYYSIKSEFIIRVVHLILLGEDWSH</sequence>
<accession>A0A8G1R396</accession>
<dbReference type="RefSeq" id="XP_025515639.1">
    <property type="nucleotide sequence ID" value="XM_025655408.1"/>
</dbReference>
<dbReference type="Proteomes" id="UP000249526">
    <property type="component" value="Unassembled WGS sequence"/>
</dbReference>
<proteinExistence type="predicted"/>
<dbReference type="GeneID" id="37158810"/>
<evidence type="ECO:0000313" key="2">
    <source>
        <dbReference type="Proteomes" id="UP000249526"/>
    </source>
</evidence>
<evidence type="ECO:0000313" key="1">
    <source>
        <dbReference type="EMBL" id="RAH57717.1"/>
    </source>
</evidence>
<organism evidence="1 2">
    <name type="scientific">Aspergillus piperis CBS 112811</name>
    <dbReference type="NCBI Taxonomy" id="1448313"/>
    <lineage>
        <taxon>Eukaryota</taxon>
        <taxon>Fungi</taxon>
        <taxon>Dikarya</taxon>
        <taxon>Ascomycota</taxon>
        <taxon>Pezizomycotina</taxon>
        <taxon>Eurotiomycetes</taxon>
        <taxon>Eurotiomycetidae</taxon>
        <taxon>Eurotiales</taxon>
        <taxon>Aspergillaceae</taxon>
        <taxon>Aspergillus</taxon>
        <taxon>Aspergillus subgen. Circumdati</taxon>
    </lineage>
</organism>
<keyword evidence="2" id="KW-1185">Reference proteome</keyword>
<dbReference type="EMBL" id="KZ825062">
    <property type="protein sequence ID" value="RAH57717.1"/>
    <property type="molecule type" value="Genomic_DNA"/>
</dbReference>
<reference evidence="1 2" key="1">
    <citation type="submission" date="2018-02" db="EMBL/GenBank/DDBJ databases">
        <title>The genomes of Aspergillus section Nigri reveals drivers in fungal speciation.</title>
        <authorList>
            <consortium name="DOE Joint Genome Institute"/>
            <person name="Vesth T.C."/>
            <person name="Nybo J."/>
            <person name="Theobald S."/>
            <person name="Brandl J."/>
            <person name="Frisvad J.C."/>
            <person name="Nielsen K.F."/>
            <person name="Lyhne E.K."/>
            <person name="Kogle M.E."/>
            <person name="Kuo A."/>
            <person name="Riley R."/>
            <person name="Clum A."/>
            <person name="Nolan M."/>
            <person name="Lipzen A."/>
            <person name="Salamov A."/>
            <person name="Henrissat B."/>
            <person name="Wiebenga A."/>
            <person name="De vries R.P."/>
            <person name="Grigoriev I.V."/>
            <person name="Mortensen U.H."/>
            <person name="Andersen M.R."/>
            <person name="Baker S.E."/>
        </authorList>
    </citation>
    <scope>NUCLEOTIDE SEQUENCE [LARGE SCALE GENOMIC DNA]</scope>
    <source>
        <strain evidence="1 2">CBS 112811</strain>
    </source>
</reference>
<protein>
    <submittedName>
        <fullName evidence="1">Uncharacterized protein</fullName>
    </submittedName>
</protein>
<gene>
    <name evidence="1" type="ORF">BO85DRAFT_308544</name>
</gene>
<name>A0A8G1R396_9EURO</name>
<dbReference type="AlphaFoldDB" id="A0A8G1R396"/>